<proteinExistence type="predicted"/>
<sequence>MPKIKSSKIIIDGLLYDFKQDKRFLIPFITGTKIGFCDNERNIVIPASFSTVLDDFTGDWPLVRVGNYIPVSYKLSASPYLRLQYGLINCKGTFVLPLEYEGIAAPECSTRFTVRSLEKGYAVFDE</sequence>
<organism evidence="1 2">
    <name type="scientific">Lepagella muris</name>
    <dbReference type="NCBI Taxonomy" id="3032870"/>
    <lineage>
        <taxon>Bacteria</taxon>
        <taxon>Pseudomonadati</taxon>
        <taxon>Bacteroidota</taxon>
        <taxon>Bacteroidia</taxon>
        <taxon>Bacteroidales</taxon>
        <taxon>Muribaculaceae</taxon>
        <taxon>Lepagella</taxon>
    </lineage>
</organism>
<reference evidence="1" key="1">
    <citation type="submission" date="2019-04" db="EMBL/GenBank/DDBJ databases">
        <title>Microbes associate with the intestines of laboratory mice.</title>
        <authorList>
            <person name="Navarre W."/>
            <person name="Wong E."/>
            <person name="Huang K."/>
            <person name="Tropini C."/>
            <person name="Ng K."/>
            <person name="Yu B."/>
        </authorList>
    </citation>
    <scope>NUCLEOTIDE SEQUENCE</scope>
    <source>
        <strain evidence="1">NM04_E33</strain>
    </source>
</reference>
<dbReference type="EMBL" id="SRYB01000001">
    <property type="protein sequence ID" value="TGY81077.1"/>
    <property type="molecule type" value="Genomic_DNA"/>
</dbReference>
<keyword evidence="2" id="KW-1185">Reference proteome</keyword>
<accession>A0AC61RL45</accession>
<evidence type="ECO:0000313" key="1">
    <source>
        <dbReference type="EMBL" id="TGY81077.1"/>
    </source>
</evidence>
<protein>
    <submittedName>
        <fullName evidence="1">Uncharacterized protein</fullName>
    </submittedName>
</protein>
<evidence type="ECO:0000313" key="2">
    <source>
        <dbReference type="Proteomes" id="UP000306319"/>
    </source>
</evidence>
<dbReference type="Proteomes" id="UP000306319">
    <property type="component" value="Unassembled WGS sequence"/>
</dbReference>
<comment type="caution">
    <text evidence="1">The sequence shown here is derived from an EMBL/GenBank/DDBJ whole genome shotgun (WGS) entry which is preliminary data.</text>
</comment>
<name>A0AC61RL45_9BACT</name>
<gene>
    <name evidence="1" type="ORF">E5331_01465</name>
</gene>